<feature type="chain" id="PRO_5014669267" description="DUF3828 domain-containing protein" evidence="1">
    <location>
        <begin position="39"/>
        <end position="157"/>
    </location>
</feature>
<feature type="signal peptide" evidence="1">
    <location>
        <begin position="1"/>
        <end position="38"/>
    </location>
</feature>
<evidence type="ECO:0000313" key="3">
    <source>
        <dbReference type="Proteomes" id="UP000239867"/>
    </source>
</evidence>
<dbReference type="KEGG" id="deo:CAY53_03175"/>
<evidence type="ECO:0008006" key="4">
    <source>
        <dbReference type="Google" id="ProtNLM"/>
    </source>
</evidence>
<accession>A0A2L1GLQ9</accession>
<sequence>MNVYLMKLYSSFRILSRKLRCVFLLLLCLGSVPVASFASQHGTENTASVQEEFVPCFRNYYDYKKGIPEMARAAYEDLYAANIDFIKYGLANYYNSEDKSNGKIIRDVKKFYDKRGSKAYGIEIDVHFQGGWYQLASVHAKTKIDKKTCGVWSISRV</sequence>
<reference evidence="2 3" key="1">
    <citation type="journal article" date="2018" name="MBio">
        <title>Insights into the evolution of host association through the isolation and characterization of a novel human periodontal pathobiont, Desulfobulbus oralis.</title>
        <authorList>
            <person name="Cross K.L."/>
            <person name="Chirania P."/>
            <person name="Xiong W."/>
            <person name="Beall C.J."/>
            <person name="Elkins J.G."/>
            <person name="Giannone R.J."/>
            <person name="Griffen A.L."/>
            <person name="Guss A.M."/>
            <person name="Hettich R.L."/>
            <person name="Joshi S.S."/>
            <person name="Mokrzan E.M."/>
            <person name="Martin R.K."/>
            <person name="Zhulin I.B."/>
            <person name="Leys E.J."/>
            <person name="Podar M."/>
        </authorList>
    </citation>
    <scope>NUCLEOTIDE SEQUENCE [LARGE SCALE GENOMIC DNA]</scope>
    <source>
        <strain evidence="2 3">ORNL</strain>
    </source>
</reference>
<dbReference type="EMBL" id="CP021255">
    <property type="protein sequence ID" value="AVD70609.1"/>
    <property type="molecule type" value="Genomic_DNA"/>
</dbReference>
<evidence type="ECO:0000256" key="1">
    <source>
        <dbReference type="SAM" id="SignalP"/>
    </source>
</evidence>
<dbReference type="RefSeq" id="WP_104935903.1">
    <property type="nucleotide sequence ID" value="NZ_CP021255.1"/>
</dbReference>
<proteinExistence type="predicted"/>
<dbReference type="AlphaFoldDB" id="A0A2L1GLQ9"/>
<evidence type="ECO:0000313" key="2">
    <source>
        <dbReference type="EMBL" id="AVD70609.1"/>
    </source>
</evidence>
<keyword evidence="3" id="KW-1185">Reference proteome</keyword>
<organism evidence="2 3">
    <name type="scientific">Desulfobulbus oralis</name>
    <dbReference type="NCBI Taxonomy" id="1986146"/>
    <lineage>
        <taxon>Bacteria</taxon>
        <taxon>Pseudomonadati</taxon>
        <taxon>Thermodesulfobacteriota</taxon>
        <taxon>Desulfobulbia</taxon>
        <taxon>Desulfobulbales</taxon>
        <taxon>Desulfobulbaceae</taxon>
        <taxon>Desulfobulbus</taxon>
    </lineage>
</organism>
<gene>
    <name evidence="2" type="ORF">CAY53_03175</name>
</gene>
<protein>
    <recommendedName>
        <fullName evidence="4">DUF3828 domain-containing protein</fullName>
    </recommendedName>
</protein>
<keyword evidence="1" id="KW-0732">Signal</keyword>
<name>A0A2L1GLQ9_9BACT</name>
<dbReference type="Proteomes" id="UP000239867">
    <property type="component" value="Chromosome"/>
</dbReference>